<name>A0A388MDL1_CHABU</name>
<reference evidence="3 4" key="1">
    <citation type="journal article" date="2018" name="Cell">
        <title>The Chara Genome: Secondary Complexity and Implications for Plant Terrestrialization.</title>
        <authorList>
            <person name="Nishiyama T."/>
            <person name="Sakayama H."/>
            <person name="Vries J.D."/>
            <person name="Buschmann H."/>
            <person name="Saint-Marcoux D."/>
            <person name="Ullrich K.K."/>
            <person name="Haas F.B."/>
            <person name="Vanderstraeten L."/>
            <person name="Becker D."/>
            <person name="Lang D."/>
            <person name="Vosolsobe S."/>
            <person name="Rombauts S."/>
            <person name="Wilhelmsson P.K.I."/>
            <person name="Janitza P."/>
            <person name="Kern R."/>
            <person name="Heyl A."/>
            <person name="Rumpler F."/>
            <person name="Villalobos L.I.A.C."/>
            <person name="Clay J.M."/>
            <person name="Skokan R."/>
            <person name="Toyoda A."/>
            <person name="Suzuki Y."/>
            <person name="Kagoshima H."/>
            <person name="Schijlen E."/>
            <person name="Tajeshwar N."/>
            <person name="Catarino B."/>
            <person name="Hetherington A.J."/>
            <person name="Saltykova A."/>
            <person name="Bonnot C."/>
            <person name="Breuninger H."/>
            <person name="Symeonidi A."/>
            <person name="Radhakrishnan G.V."/>
            <person name="Van Nieuwerburgh F."/>
            <person name="Deforce D."/>
            <person name="Chang C."/>
            <person name="Karol K.G."/>
            <person name="Hedrich R."/>
            <person name="Ulvskov P."/>
            <person name="Glockner G."/>
            <person name="Delwiche C.F."/>
            <person name="Petrasek J."/>
            <person name="Van de Peer Y."/>
            <person name="Friml J."/>
            <person name="Beilby M."/>
            <person name="Dolan L."/>
            <person name="Kohara Y."/>
            <person name="Sugano S."/>
            <person name="Fujiyama A."/>
            <person name="Delaux P.-M."/>
            <person name="Quint M."/>
            <person name="TheiBen G."/>
            <person name="Hagemann M."/>
            <person name="Harholt J."/>
            <person name="Dunand C."/>
            <person name="Zachgo S."/>
            <person name="Langdale J."/>
            <person name="Maumus F."/>
            <person name="Straeten D.V.D."/>
            <person name="Gould S.B."/>
            <person name="Rensing S.A."/>
        </authorList>
    </citation>
    <scope>NUCLEOTIDE SEQUENCE [LARGE SCALE GENOMIC DNA]</scope>
    <source>
        <strain evidence="3 4">S276</strain>
    </source>
</reference>
<dbReference type="EMBL" id="BFEA01001091">
    <property type="protein sequence ID" value="GBG92593.1"/>
    <property type="molecule type" value="Genomic_DNA"/>
</dbReference>
<dbReference type="PANTHER" id="PTHR48295">
    <property type="entry name" value="CRANIOFACIAL DEVELOPMENT PROTEIN 1"/>
    <property type="match status" value="1"/>
</dbReference>
<comment type="caution">
    <text evidence="3">The sequence shown here is derived from an EMBL/GenBank/DDBJ whole genome shotgun (WGS) entry which is preliminary data.</text>
</comment>
<dbReference type="PANTHER" id="PTHR48295:SF1">
    <property type="entry name" value="SWR1-COMPLEX PROTEIN 5"/>
    <property type="match status" value="1"/>
</dbReference>
<dbReference type="AlphaFoldDB" id="A0A388MDL1"/>
<organism evidence="3 4">
    <name type="scientific">Chara braunii</name>
    <name type="common">Braun's stonewort</name>
    <dbReference type="NCBI Taxonomy" id="69332"/>
    <lineage>
        <taxon>Eukaryota</taxon>
        <taxon>Viridiplantae</taxon>
        <taxon>Streptophyta</taxon>
        <taxon>Charophyceae</taxon>
        <taxon>Charales</taxon>
        <taxon>Characeae</taxon>
        <taxon>Chara</taxon>
    </lineage>
</organism>
<feature type="region of interest" description="Disordered" evidence="1">
    <location>
        <begin position="79"/>
        <end position="174"/>
    </location>
</feature>
<dbReference type="InterPro" id="IPR011421">
    <property type="entry name" value="BCNT-C"/>
</dbReference>
<dbReference type="Gramene" id="GBG92593">
    <property type="protein sequence ID" value="GBG92593"/>
    <property type="gene ID" value="CBR_g56129"/>
</dbReference>
<sequence length="326" mass="35630">MADKDEYDSEDDSDFEPGEEGNTEGKSTVVKSSSRSRVKSLSRRDTEGAVHAQDRSQPSEPLADLKATAKKAKINAIWEQLNASTKKPPDSRRMAGLGSIMVPVTTRATTGGSWPPSHPSERERSSTSGSKAGKADDNVEVVNGRSQQSDLQDGRKPRQQDKQEAVGAGKEPVKASSLEVAASALAAAKTALALPDAATKEGKVQVREVCDFAGEQVVISRMVDPKSAATVKRKAGSESTSQLDALLQSIEKKKKLNILDKSRKDWGEFKDDKGLVEDLENYKKSGDKYLDKVAFLNRTELREFEIERDMRMSARRRSDVSSSKQD</sequence>
<dbReference type="OrthoDB" id="445677at2759"/>
<feature type="region of interest" description="Disordered" evidence="1">
    <location>
        <begin position="1"/>
        <end position="67"/>
    </location>
</feature>
<feature type="compositionally biased region" description="Basic and acidic residues" evidence="1">
    <location>
        <begin position="152"/>
        <end position="164"/>
    </location>
</feature>
<evidence type="ECO:0000313" key="3">
    <source>
        <dbReference type="EMBL" id="GBG92593.1"/>
    </source>
</evidence>
<dbReference type="STRING" id="69332.A0A388MDL1"/>
<evidence type="ECO:0000259" key="2">
    <source>
        <dbReference type="PROSITE" id="PS51279"/>
    </source>
</evidence>
<gene>
    <name evidence="3" type="ORF">CBR_g56129</name>
</gene>
<dbReference type="Proteomes" id="UP000265515">
    <property type="component" value="Unassembled WGS sequence"/>
</dbReference>
<keyword evidence="4" id="KW-1185">Reference proteome</keyword>
<dbReference type="PROSITE" id="PS51279">
    <property type="entry name" value="BCNT_C"/>
    <property type="match status" value="1"/>
</dbReference>
<proteinExistence type="predicted"/>
<feature type="compositionally biased region" description="Acidic residues" evidence="1">
    <location>
        <begin position="1"/>
        <end position="22"/>
    </location>
</feature>
<dbReference type="InterPro" id="IPR027124">
    <property type="entry name" value="Swc5/CFDP1/2"/>
</dbReference>
<feature type="domain" description="BCNT-C" evidence="2">
    <location>
        <begin position="237"/>
        <end position="317"/>
    </location>
</feature>
<evidence type="ECO:0000256" key="1">
    <source>
        <dbReference type="SAM" id="MobiDB-lite"/>
    </source>
</evidence>
<accession>A0A388MDL1</accession>
<dbReference type="Pfam" id="PF07572">
    <property type="entry name" value="BCNT"/>
    <property type="match status" value="1"/>
</dbReference>
<feature type="compositionally biased region" description="Basic and acidic residues" evidence="1">
    <location>
        <begin position="42"/>
        <end position="54"/>
    </location>
</feature>
<protein>
    <recommendedName>
        <fullName evidence="2">BCNT-C domain-containing protein</fullName>
    </recommendedName>
</protein>
<evidence type="ECO:0000313" key="4">
    <source>
        <dbReference type="Proteomes" id="UP000265515"/>
    </source>
</evidence>